<sequence>MSEPQVWFVTGCSSGIGREVVLAALNAGHRVIATARKPEALADLVDKGAHGLGLDVSGSSAELAKGVEPALAVYGRIDVLVNNAAQIMLGAIEETSEEEVQKIFQVNLFGPLNLIRLILPHMRERKSGTIVNVGSQGGTLGFTGMSSYCGTKFALTGYTEILDAEVKHLGIRAVYLELGNFRTDILDPKVKMLRASRSIPDYHTPDSALTAGEAYIQATSGNQPGDAKKAGEVIVRICSGKDERGIPERLPLGTDAVANGKAKFRSLLENIEKWEDISRSTDF</sequence>
<evidence type="ECO:0000256" key="3">
    <source>
        <dbReference type="RuleBase" id="RU000363"/>
    </source>
</evidence>
<dbReference type="KEGG" id="gtr:GLOTRDRAFT_113484"/>
<gene>
    <name evidence="4" type="ORF">GLOTRDRAFT_113484</name>
</gene>
<dbReference type="PRINTS" id="PR00081">
    <property type="entry name" value="GDHRDH"/>
</dbReference>
<dbReference type="RefSeq" id="XP_007861272.1">
    <property type="nucleotide sequence ID" value="XM_007863081.1"/>
</dbReference>
<dbReference type="Gene3D" id="3.40.50.720">
    <property type="entry name" value="NAD(P)-binding Rossmann-like Domain"/>
    <property type="match status" value="1"/>
</dbReference>
<reference evidence="4 5" key="1">
    <citation type="journal article" date="2012" name="Science">
        <title>The Paleozoic origin of enzymatic lignin decomposition reconstructed from 31 fungal genomes.</title>
        <authorList>
            <person name="Floudas D."/>
            <person name="Binder M."/>
            <person name="Riley R."/>
            <person name="Barry K."/>
            <person name="Blanchette R.A."/>
            <person name="Henrissat B."/>
            <person name="Martinez A.T."/>
            <person name="Otillar R."/>
            <person name="Spatafora J.W."/>
            <person name="Yadav J.S."/>
            <person name="Aerts A."/>
            <person name="Benoit I."/>
            <person name="Boyd A."/>
            <person name="Carlson A."/>
            <person name="Copeland A."/>
            <person name="Coutinho P.M."/>
            <person name="de Vries R.P."/>
            <person name="Ferreira P."/>
            <person name="Findley K."/>
            <person name="Foster B."/>
            <person name="Gaskell J."/>
            <person name="Glotzer D."/>
            <person name="Gorecki P."/>
            <person name="Heitman J."/>
            <person name="Hesse C."/>
            <person name="Hori C."/>
            <person name="Igarashi K."/>
            <person name="Jurgens J.A."/>
            <person name="Kallen N."/>
            <person name="Kersten P."/>
            <person name="Kohler A."/>
            <person name="Kuees U."/>
            <person name="Kumar T.K.A."/>
            <person name="Kuo A."/>
            <person name="LaButti K."/>
            <person name="Larrondo L.F."/>
            <person name="Lindquist E."/>
            <person name="Ling A."/>
            <person name="Lombard V."/>
            <person name="Lucas S."/>
            <person name="Lundell T."/>
            <person name="Martin R."/>
            <person name="McLaughlin D.J."/>
            <person name="Morgenstern I."/>
            <person name="Morin E."/>
            <person name="Murat C."/>
            <person name="Nagy L.G."/>
            <person name="Nolan M."/>
            <person name="Ohm R.A."/>
            <person name="Patyshakuliyeva A."/>
            <person name="Rokas A."/>
            <person name="Ruiz-Duenas F.J."/>
            <person name="Sabat G."/>
            <person name="Salamov A."/>
            <person name="Samejima M."/>
            <person name="Schmutz J."/>
            <person name="Slot J.C."/>
            <person name="St John F."/>
            <person name="Stenlid J."/>
            <person name="Sun H."/>
            <person name="Sun S."/>
            <person name="Syed K."/>
            <person name="Tsang A."/>
            <person name="Wiebenga A."/>
            <person name="Young D."/>
            <person name="Pisabarro A."/>
            <person name="Eastwood D.C."/>
            <person name="Martin F."/>
            <person name="Cullen D."/>
            <person name="Grigoriev I.V."/>
            <person name="Hibbett D.S."/>
        </authorList>
    </citation>
    <scope>NUCLEOTIDE SEQUENCE [LARGE SCALE GENOMIC DNA]</scope>
    <source>
        <strain evidence="4 5">ATCC 11539</strain>
    </source>
</reference>
<dbReference type="STRING" id="670483.S7QNX6"/>
<dbReference type="Pfam" id="PF00106">
    <property type="entry name" value="adh_short"/>
    <property type="match status" value="1"/>
</dbReference>
<dbReference type="eggNOG" id="KOG1205">
    <property type="taxonomic scope" value="Eukaryota"/>
</dbReference>
<evidence type="ECO:0000313" key="5">
    <source>
        <dbReference type="Proteomes" id="UP000030669"/>
    </source>
</evidence>
<keyword evidence="2" id="KW-0560">Oxidoreductase</keyword>
<dbReference type="PANTHER" id="PTHR43976:SF16">
    <property type="entry name" value="SHORT-CHAIN DEHYDROGENASE_REDUCTASE FAMILY PROTEIN"/>
    <property type="match status" value="1"/>
</dbReference>
<dbReference type="InterPro" id="IPR036291">
    <property type="entry name" value="NAD(P)-bd_dom_sf"/>
</dbReference>
<dbReference type="SUPFAM" id="SSF51735">
    <property type="entry name" value="NAD(P)-binding Rossmann-fold domains"/>
    <property type="match status" value="1"/>
</dbReference>
<evidence type="ECO:0000256" key="1">
    <source>
        <dbReference type="ARBA" id="ARBA00006484"/>
    </source>
</evidence>
<proteinExistence type="inferred from homology"/>
<dbReference type="PRINTS" id="PR00080">
    <property type="entry name" value="SDRFAMILY"/>
</dbReference>
<dbReference type="PANTHER" id="PTHR43976">
    <property type="entry name" value="SHORT CHAIN DEHYDROGENASE"/>
    <property type="match status" value="1"/>
</dbReference>
<dbReference type="GeneID" id="19299738"/>
<dbReference type="GO" id="GO:0016491">
    <property type="term" value="F:oxidoreductase activity"/>
    <property type="evidence" value="ECO:0007669"/>
    <property type="project" value="UniProtKB-KW"/>
</dbReference>
<dbReference type="CDD" id="cd05374">
    <property type="entry name" value="17beta-HSD-like_SDR_c"/>
    <property type="match status" value="1"/>
</dbReference>
<dbReference type="Proteomes" id="UP000030669">
    <property type="component" value="Unassembled WGS sequence"/>
</dbReference>
<protein>
    <submittedName>
        <fullName evidence="4">NAD P-binding protein</fullName>
    </submittedName>
</protein>
<evidence type="ECO:0000313" key="4">
    <source>
        <dbReference type="EMBL" id="EPQ60997.1"/>
    </source>
</evidence>
<evidence type="ECO:0000256" key="2">
    <source>
        <dbReference type="ARBA" id="ARBA00023002"/>
    </source>
</evidence>
<dbReference type="OMA" id="PTQSAYC"/>
<accession>S7QNX6</accession>
<dbReference type="AlphaFoldDB" id="S7QNX6"/>
<organism evidence="4 5">
    <name type="scientific">Gloeophyllum trabeum (strain ATCC 11539 / FP-39264 / Madison 617)</name>
    <name type="common">Brown rot fungus</name>
    <dbReference type="NCBI Taxonomy" id="670483"/>
    <lineage>
        <taxon>Eukaryota</taxon>
        <taxon>Fungi</taxon>
        <taxon>Dikarya</taxon>
        <taxon>Basidiomycota</taxon>
        <taxon>Agaricomycotina</taxon>
        <taxon>Agaricomycetes</taxon>
        <taxon>Gloeophyllales</taxon>
        <taxon>Gloeophyllaceae</taxon>
        <taxon>Gloeophyllum</taxon>
    </lineage>
</organism>
<keyword evidence="5" id="KW-1185">Reference proteome</keyword>
<dbReference type="InterPro" id="IPR051911">
    <property type="entry name" value="SDR_oxidoreductase"/>
</dbReference>
<dbReference type="EMBL" id="KB469296">
    <property type="protein sequence ID" value="EPQ60997.1"/>
    <property type="molecule type" value="Genomic_DNA"/>
</dbReference>
<name>S7QNX6_GLOTA</name>
<comment type="similarity">
    <text evidence="1 3">Belongs to the short-chain dehydrogenases/reductases (SDR) family.</text>
</comment>
<dbReference type="InterPro" id="IPR002347">
    <property type="entry name" value="SDR_fam"/>
</dbReference>
<dbReference type="OrthoDB" id="1274115at2759"/>
<dbReference type="HOGENOM" id="CLU_010194_2_9_1"/>